<sequence length="415" mass="46190">MHSKPTTNFCLNLKQDILDSAFVRHFDSDEEEVLSKYKVQLSINTNIDKIKRQLEYYFSSIQISTSNFTENYAFGAGINSGNGGAILASTSMIMDQQNRFISNVAESGGAVCSISSSFAIQQSQFTNNFAFRYSGACIIQGNDLANNLQFVCISSTFEDNSCGNTGGAMSIIFNKDVFIDDCTFKGNSATYGGGALELLNNPHVQIVDSKFIHNSLKVNILTNFSNNTNLSPPNYMPRGGGALYFGEVINQNSDSQFMSHLSTQKCCFIQNSAGNNSYVFGNSTSPGNEILFFGKVSWNSIDDYTYDFENSFAKQFNTNDFNRDFNFGLFSMNREIRCDSDIDGTLTIDNTVNTVKYISTTETISNTSQVSEPTEYTYVATPITRLIKPTTQSFKYTQNPYSNIFNVYNCIIIQE</sequence>
<dbReference type="Pfam" id="PF02415">
    <property type="entry name" value="Chlam_PMP"/>
    <property type="match status" value="1"/>
</dbReference>
<evidence type="ECO:0000256" key="2">
    <source>
        <dbReference type="ARBA" id="ARBA00004442"/>
    </source>
</evidence>
<dbReference type="KEGG" id="tva:4757969"/>
<dbReference type="VEuPathDB" id="TrichDB:TVAGG3_0047170"/>
<dbReference type="AlphaFoldDB" id="A2F4J4"/>
<evidence type="ECO:0000256" key="6">
    <source>
        <dbReference type="ARBA" id="ARBA00023136"/>
    </source>
</evidence>
<keyword evidence="7" id="KW-0998">Cell outer membrane</keyword>
<protein>
    <recommendedName>
        <fullName evidence="10">Polymorphic outer membrane protein</fullName>
    </recommendedName>
</protein>
<comment type="subcellular location">
    <subcellularLocation>
        <location evidence="1">Cell envelope</location>
    </subcellularLocation>
    <subcellularLocation>
        <location evidence="2">Cell outer membrane</location>
    </subcellularLocation>
    <subcellularLocation>
        <location evidence="3">Secreted</location>
    </subcellularLocation>
</comment>
<keyword evidence="4" id="KW-0964">Secreted</keyword>
<dbReference type="EMBL" id="DS113611">
    <property type="protein sequence ID" value="EAY00150.1"/>
    <property type="molecule type" value="Genomic_DNA"/>
</dbReference>
<evidence type="ECO:0000313" key="9">
    <source>
        <dbReference type="Proteomes" id="UP000001542"/>
    </source>
</evidence>
<dbReference type="SUPFAM" id="SSF51126">
    <property type="entry name" value="Pectin lyase-like"/>
    <property type="match status" value="1"/>
</dbReference>
<dbReference type="InterPro" id="IPR003368">
    <property type="entry name" value="POMP_repeat"/>
</dbReference>
<evidence type="ECO:0000256" key="5">
    <source>
        <dbReference type="ARBA" id="ARBA00022729"/>
    </source>
</evidence>
<evidence type="ECO:0000256" key="4">
    <source>
        <dbReference type="ARBA" id="ARBA00022525"/>
    </source>
</evidence>
<keyword evidence="6" id="KW-0472">Membrane</keyword>
<dbReference type="PANTHER" id="PTHR46155">
    <property type="entry name" value="BIFUNCTIONAL INHIBITOR/LIPID-TRANSFER PROTEIN/SEED STORAGE 2S ALBUMIN SUPERFAMILY PROTEIN"/>
    <property type="match status" value="1"/>
</dbReference>
<dbReference type="GO" id="GO:0005576">
    <property type="term" value="C:extracellular region"/>
    <property type="evidence" value="ECO:0007669"/>
    <property type="project" value="UniProtKB-SubCell"/>
</dbReference>
<evidence type="ECO:0000313" key="8">
    <source>
        <dbReference type="EMBL" id="EAY00150.1"/>
    </source>
</evidence>
<accession>A2F4J4</accession>
<dbReference type="VEuPathDB" id="TrichDB:TVAG_051980"/>
<keyword evidence="5" id="KW-0732">Signal</keyword>
<evidence type="ECO:0008006" key="10">
    <source>
        <dbReference type="Google" id="ProtNLM"/>
    </source>
</evidence>
<evidence type="ECO:0000256" key="7">
    <source>
        <dbReference type="ARBA" id="ARBA00023237"/>
    </source>
</evidence>
<evidence type="ECO:0000256" key="3">
    <source>
        <dbReference type="ARBA" id="ARBA00004613"/>
    </source>
</evidence>
<evidence type="ECO:0000256" key="1">
    <source>
        <dbReference type="ARBA" id="ARBA00004196"/>
    </source>
</evidence>
<dbReference type="OrthoDB" id="10691839at2759"/>
<dbReference type="Proteomes" id="UP000001542">
    <property type="component" value="Unassembled WGS sequence"/>
</dbReference>
<reference evidence="8" key="2">
    <citation type="journal article" date="2007" name="Science">
        <title>Draft genome sequence of the sexually transmitted pathogen Trichomonas vaginalis.</title>
        <authorList>
            <person name="Carlton J.M."/>
            <person name="Hirt R.P."/>
            <person name="Silva J.C."/>
            <person name="Delcher A.L."/>
            <person name="Schatz M."/>
            <person name="Zhao Q."/>
            <person name="Wortman J.R."/>
            <person name="Bidwell S.L."/>
            <person name="Alsmark U.C.M."/>
            <person name="Besteiro S."/>
            <person name="Sicheritz-Ponten T."/>
            <person name="Noel C.J."/>
            <person name="Dacks J.B."/>
            <person name="Foster P.G."/>
            <person name="Simillion C."/>
            <person name="Van de Peer Y."/>
            <person name="Miranda-Saavedra D."/>
            <person name="Barton G.J."/>
            <person name="Westrop G.D."/>
            <person name="Mueller S."/>
            <person name="Dessi D."/>
            <person name="Fiori P.L."/>
            <person name="Ren Q."/>
            <person name="Paulsen I."/>
            <person name="Zhang H."/>
            <person name="Bastida-Corcuera F.D."/>
            <person name="Simoes-Barbosa A."/>
            <person name="Brown M.T."/>
            <person name="Hayes R.D."/>
            <person name="Mukherjee M."/>
            <person name="Okumura C.Y."/>
            <person name="Schneider R."/>
            <person name="Smith A.J."/>
            <person name="Vanacova S."/>
            <person name="Villalvazo M."/>
            <person name="Haas B.J."/>
            <person name="Pertea M."/>
            <person name="Feldblyum T.V."/>
            <person name="Utterback T.R."/>
            <person name="Shu C.L."/>
            <person name="Osoegawa K."/>
            <person name="de Jong P.J."/>
            <person name="Hrdy I."/>
            <person name="Horvathova L."/>
            <person name="Zubacova Z."/>
            <person name="Dolezal P."/>
            <person name="Malik S.B."/>
            <person name="Logsdon J.M. Jr."/>
            <person name="Henze K."/>
            <person name="Gupta A."/>
            <person name="Wang C.C."/>
            <person name="Dunne R.L."/>
            <person name="Upcroft J.A."/>
            <person name="Upcroft P."/>
            <person name="White O."/>
            <person name="Salzberg S.L."/>
            <person name="Tang P."/>
            <person name="Chiu C.-H."/>
            <person name="Lee Y.-S."/>
            <person name="Embley T.M."/>
            <person name="Coombs G.H."/>
            <person name="Mottram J.C."/>
            <person name="Tachezy J."/>
            <person name="Fraser-Liggett C.M."/>
            <person name="Johnson P.J."/>
        </authorList>
    </citation>
    <scope>NUCLEOTIDE SEQUENCE [LARGE SCALE GENOMIC DNA]</scope>
    <source>
        <strain evidence="8">G3</strain>
    </source>
</reference>
<proteinExistence type="predicted"/>
<gene>
    <name evidence="8" type="ORF">TVAG_051980</name>
</gene>
<dbReference type="SMR" id="A2F4J4"/>
<dbReference type="RefSeq" id="XP_001313079.1">
    <property type="nucleotide sequence ID" value="XM_001313078.1"/>
</dbReference>
<keyword evidence="9" id="KW-1185">Reference proteome</keyword>
<dbReference type="PANTHER" id="PTHR46155:SF1">
    <property type="entry name" value="BIFUNCTIONAL INHIBITOR_LIPID-TRANSFER PROTEIN_SEED STORAGE 2S ALBUMIN SUPERFAMILY PROTEIN"/>
    <property type="match status" value="1"/>
</dbReference>
<reference evidence="8" key="1">
    <citation type="submission" date="2006-10" db="EMBL/GenBank/DDBJ databases">
        <authorList>
            <person name="Amadeo P."/>
            <person name="Zhao Q."/>
            <person name="Wortman J."/>
            <person name="Fraser-Liggett C."/>
            <person name="Carlton J."/>
        </authorList>
    </citation>
    <scope>NUCLEOTIDE SEQUENCE</scope>
    <source>
        <strain evidence="8">G3</strain>
    </source>
</reference>
<name>A2F4J4_TRIV3</name>
<organism evidence="8 9">
    <name type="scientific">Trichomonas vaginalis (strain ATCC PRA-98 / G3)</name>
    <dbReference type="NCBI Taxonomy" id="412133"/>
    <lineage>
        <taxon>Eukaryota</taxon>
        <taxon>Metamonada</taxon>
        <taxon>Parabasalia</taxon>
        <taxon>Trichomonadida</taxon>
        <taxon>Trichomonadidae</taxon>
        <taxon>Trichomonas</taxon>
    </lineage>
</organism>
<dbReference type="InParanoid" id="A2F4J4"/>
<dbReference type="InterPro" id="IPR011050">
    <property type="entry name" value="Pectin_lyase_fold/virulence"/>
</dbReference>